<dbReference type="STRING" id="83401.SAMN05421742_10491"/>
<proteinExistence type="predicted"/>
<reference evidence="2" key="1">
    <citation type="submission" date="2016-10" db="EMBL/GenBank/DDBJ databases">
        <authorList>
            <person name="Varghese N."/>
            <person name="Submissions S."/>
        </authorList>
    </citation>
    <scope>NUCLEOTIDE SEQUENCE [LARGE SCALE GENOMIC DNA]</scope>
    <source>
        <strain evidence="2">930I</strain>
    </source>
</reference>
<dbReference type="Proteomes" id="UP000217076">
    <property type="component" value="Unassembled WGS sequence"/>
</dbReference>
<dbReference type="EMBL" id="FNCV01000004">
    <property type="protein sequence ID" value="SDH07304.1"/>
    <property type="molecule type" value="Genomic_DNA"/>
</dbReference>
<gene>
    <name evidence="1" type="ORF">SAMN05421742_10491</name>
</gene>
<protein>
    <recommendedName>
        <fullName evidence="3">HD/PDEase domain-containing protein</fullName>
    </recommendedName>
</protein>
<evidence type="ECO:0008006" key="3">
    <source>
        <dbReference type="Google" id="ProtNLM"/>
    </source>
</evidence>
<keyword evidence="2" id="KW-1185">Reference proteome</keyword>
<name>A0A1G7ZF48_9PROT</name>
<dbReference type="OrthoDB" id="505007at2"/>
<accession>A0A1G7ZF48</accession>
<evidence type="ECO:0000313" key="2">
    <source>
        <dbReference type="Proteomes" id="UP000217076"/>
    </source>
</evidence>
<dbReference type="SUPFAM" id="SSF109604">
    <property type="entry name" value="HD-domain/PDEase-like"/>
    <property type="match status" value="1"/>
</dbReference>
<sequence>MSFHPNNVVIDTYVERLRDSYTAVYGRLEPDYPGILSFCGRIALENIATSDAAYHDVNHTIMVTEVGQVILKGRQLKEGGVGPRDWVHFVIALLCHDIGYVRGVCRGDTVGHYVIDSDGTTTRLPVGSTDAALTPHHVTRSKIFVRERFGSVPALDPDRIEANIEHTRFPVPAGDDHARTDDYPGLLRAADLIGQMADIDYLRKTAFLFHEFQETGAAQAMGYASPADLRAGYPRFFWNMVRPYLGPALEYLGVTQEGKQWINNLYANVFIQEHQDQMVGARPGGR</sequence>
<dbReference type="AlphaFoldDB" id="A0A1G7ZF48"/>
<organism evidence="1 2">
    <name type="scientific">Roseospirillum parvum</name>
    <dbReference type="NCBI Taxonomy" id="83401"/>
    <lineage>
        <taxon>Bacteria</taxon>
        <taxon>Pseudomonadati</taxon>
        <taxon>Pseudomonadota</taxon>
        <taxon>Alphaproteobacteria</taxon>
        <taxon>Rhodospirillales</taxon>
        <taxon>Rhodospirillaceae</taxon>
        <taxon>Roseospirillum</taxon>
    </lineage>
</organism>
<dbReference type="RefSeq" id="WP_092617733.1">
    <property type="nucleotide sequence ID" value="NZ_FNCV01000004.1"/>
</dbReference>
<evidence type="ECO:0000313" key="1">
    <source>
        <dbReference type="EMBL" id="SDH07304.1"/>
    </source>
</evidence>